<proteinExistence type="predicted"/>
<feature type="compositionally biased region" description="Basic and acidic residues" evidence="1">
    <location>
        <begin position="252"/>
        <end position="263"/>
    </location>
</feature>
<protein>
    <submittedName>
        <fullName evidence="3">Uncharacterized protein</fullName>
    </submittedName>
</protein>
<dbReference type="InterPro" id="IPR052087">
    <property type="entry name" value="RRP12"/>
</dbReference>
<dbReference type="PANTHER" id="PTHR48287">
    <property type="entry name" value="ARM REPEAT SUPERFAMILY PROTEIN"/>
    <property type="match status" value="1"/>
</dbReference>
<feature type="region of interest" description="Disordered" evidence="1">
    <location>
        <begin position="236"/>
        <end position="298"/>
    </location>
</feature>
<dbReference type="PANTHER" id="PTHR48287:SF1">
    <property type="entry name" value="ARM REPEAT SUPERFAMILY PROTEIN"/>
    <property type="match status" value="1"/>
</dbReference>
<feature type="region of interest" description="Disordered" evidence="1">
    <location>
        <begin position="161"/>
        <end position="180"/>
    </location>
</feature>
<evidence type="ECO:0000256" key="1">
    <source>
        <dbReference type="SAM" id="MobiDB-lite"/>
    </source>
</evidence>
<organism evidence="2 3">
    <name type="scientific">Panagrolaimus davidi</name>
    <dbReference type="NCBI Taxonomy" id="227884"/>
    <lineage>
        <taxon>Eukaryota</taxon>
        <taxon>Metazoa</taxon>
        <taxon>Ecdysozoa</taxon>
        <taxon>Nematoda</taxon>
        <taxon>Chromadorea</taxon>
        <taxon>Rhabditida</taxon>
        <taxon>Tylenchina</taxon>
        <taxon>Panagrolaimomorpha</taxon>
        <taxon>Panagrolaimoidea</taxon>
        <taxon>Panagrolaimidae</taxon>
        <taxon>Panagrolaimus</taxon>
    </lineage>
</organism>
<evidence type="ECO:0000313" key="2">
    <source>
        <dbReference type="Proteomes" id="UP000887578"/>
    </source>
</evidence>
<feature type="region of interest" description="Disordered" evidence="1">
    <location>
        <begin position="33"/>
        <end position="53"/>
    </location>
</feature>
<name>A0A914P1X7_9BILA</name>
<dbReference type="AlphaFoldDB" id="A0A914P1X7"/>
<dbReference type="WBParaSite" id="PDA_v2.g11818.t1">
    <property type="protein sequence ID" value="PDA_v2.g11818.t1"/>
    <property type="gene ID" value="PDA_v2.g11818"/>
</dbReference>
<reference evidence="3" key="1">
    <citation type="submission" date="2022-11" db="UniProtKB">
        <authorList>
            <consortium name="WormBaseParasite"/>
        </authorList>
    </citation>
    <scope>IDENTIFICATION</scope>
</reference>
<feature type="compositionally biased region" description="Basic residues" evidence="1">
    <location>
        <begin position="272"/>
        <end position="298"/>
    </location>
</feature>
<evidence type="ECO:0000313" key="3">
    <source>
        <dbReference type="WBParaSite" id="PDA_v2.g11818.t1"/>
    </source>
</evidence>
<sequence>MILNVYGPELLLNATEKDDFVKQIKNIEKIRRRRERRQTGGAGTEDNDEEMDEDVQSTFTTADTVKADTIFDILEDTDDEEEKEKRPKETVGVNVFLNENDDEIIDLLDRDTYIQKLSTKEKTNEKRVKIETPKKDDTFQMAKDGRIVIVNIDKKRKRYNSEMFEDNNEDARKNRDDEENDEVIMEQQEDNRTVVASTYKPGGAGIHRTTIVSNTYKPGGSGIHRSMAHSQAMSYVSNAAQSSSGGGKKQKRSDDKKKGDKFEPYAYVPLRNKGRKNGLKSILKKNVKGKKASNKKSK</sequence>
<keyword evidence="2" id="KW-1185">Reference proteome</keyword>
<dbReference type="Proteomes" id="UP000887578">
    <property type="component" value="Unplaced"/>
</dbReference>
<accession>A0A914P1X7</accession>